<keyword evidence="5" id="KW-0963">Cytoplasm</keyword>
<keyword evidence="9" id="KW-0648">Protein biosynthesis</keyword>
<dbReference type="OrthoDB" id="57698at2759"/>
<dbReference type="InterPro" id="IPR033731">
    <property type="entry name" value="GlyRS-like_core"/>
</dbReference>
<dbReference type="Gene3D" id="1.10.287.10">
    <property type="entry name" value="S15/NS1, RNA-binding"/>
    <property type="match status" value="1"/>
</dbReference>
<dbReference type="NCBIfam" id="TIGR00389">
    <property type="entry name" value="glyS_dimeric"/>
    <property type="match status" value="1"/>
</dbReference>
<keyword evidence="7" id="KW-0547">Nucleotide-binding</keyword>
<dbReference type="InterPro" id="IPR002314">
    <property type="entry name" value="aa-tRNA-synt_IIb"/>
</dbReference>
<dbReference type="GO" id="GO:0005739">
    <property type="term" value="C:mitochondrion"/>
    <property type="evidence" value="ECO:0007669"/>
    <property type="project" value="EnsemblFungi"/>
</dbReference>
<evidence type="ECO:0000256" key="9">
    <source>
        <dbReference type="ARBA" id="ARBA00022917"/>
    </source>
</evidence>
<dbReference type="InterPro" id="IPR027031">
    <property type="entry name" value="Gly-tRNA_synthase/POLG2"/>
</dbReference>
<dbReference type="NCBIfam" id="NF003211">
    <property type="entry name" value="PRK04173.1"/>
    <property type="match status" value="1"/>
</dbReference>
<dbReference type="Pfam" id="PF03129">
    <property type="entry name" value="HGTP_anticodon"/>
    <property type="match status" value="1"/>
</dbReference>
<dbReference type="CDD" id="cd00774">
    <property type="entry name" value="GlyRS-like_core"/>
    <property type="match status" value="1"/>
</dbReference>
<evidence type="ECO:0000256" key="1">
    <source>
        <dbReference type="ARBA" id="ARBA00004496"/>
    </source>
</evidence>
<dbReference type="FunFam" id="3.30.930.10:FF:000010">
    <property type="entry name" value="Glycyl-tRNA synthetase 1"/>
    <property type="match status" value="1"/>
</dbReference>
<evidence type="ECO:0000256" key="7">
    <source>
        <dbReference type="ARBA" id="ARBA00022741"/>
    </source>
</evidence>
<organism evidence="13 14">
    <name type="scientific">Rozella allomycis (strain CSF55)</name>
    <dbReference type="NCBI Taxonomy" id="988480"/>
    <lineage>
        <taxon>Eukaryota</taxon>
        <taxon>Fungi</taxon>
        <taxon>Fungi incertae sedis</taxon>
        <taxon>Cryptomycota</taxon>
        <taxon>Cryptomycota incertae sedis</taxon>
        <taxon>Rozella</taxon>
    </lineage>
</organism>
<dbReference type="PROSITE" id="PS50862">
    <property type="entry name" value="AA_TRNA_LIGASE_II"/>
    <property type="match status" value="1"/>
</dbReference>
<dbReference type="EMBL" id="KE561324">
    <property type="protein sequence ID" value="EPZ31009.1"/>
    <property type="molecule type" value="Genomic_DNA"/>
</dbReference>
<keyword evidence="8" id="KW-0067">ATP-binding</keyword>
<comment type="similarity">
    <text evidence="2">Belongs to the class-II aminoacyl-tRNA synthetase family.</text>
</comment>
<evidence type="ECO:0000256" key="10">
    <source>
        <dbReference type="ARBA" id="ARBA00023146"/>
    </source>
</evidence>
<dbReference type="GO" id="GO:0004820">
    <property type="term" value="F:glycine-tRNA ligase activity"/>
    <property type="evidence" value="ECO:0007669"/>
    <property type="project" value="UniProtKB-EC"/>
</dbReference>
<dbReference type="PANTHER" id="PTHR10745">
    <property type="entry name" value="GLYCYL-TRNA SYNTHETASE/DNA POLYMERASE SUBUNIT GAMMA-2"/>
    <property type="match status" value="1"/>
</dbReference>
<evidence type="ECO:0000256" key="6">
    <source>
        <dbReference type="ARBA" id="ARBA00022598"/>
    </source>
</evidence>
<dbReference type="SUPFAM" id="SSF47060">
    <property type="entry name" value="S15/NS1 RNA-binding domain"/>
    <property type="match status" value="1"/>
</dbReference>
<dbReference type="Gene3D" id="3.30.40.230">
    <property type="match status" value="1"/>
</dbReference>
<dbReference type="PANTHER" id="PTHR10745:SF0">
    <property type="entry name" value="GLYCINE--TRNA LIGASE"/>
    <property type="match status" value="1"/>
</dbReference>
<comment type="subunit">
    <text evidence="3">Homodimer.</text>
</comment>
<evidence type="ECO:0000313" key="13">
    <source>
        <dbReference type="EMBL" id="EPZ31009.1"/>
    </source>
</evidence>
<evidence type="ECO:0000256" key="4">
    <source>
        <dbReference type="ARBA" id="ARBA00012829"/>
    </source>
</evidence>
<dbReference type="InterPro" id="IPR002315">
    <property type="entry name" value="tRNA-synt_gly"/>
</dbReference>
<dbReference type="STRING" id="988480.A0A075AMT0"/>
<dbReference type="InterPro" id="IPR006195">
    <property type="entry name" value="aa-tRNA-synth_II"/>
</dbReference>
<evidence type="ECO:0000256" key="11">
    <source>
        <dbReference type="ARBA" id="ARBA00030057"/>
    </source>
</evidence>
<dbReference type="EC" id="6.1.1.14" evidence="4"/>
<dbReference type="InterPro" id="IPR004154">
    <property type="entry name" value="Anticodon-bd"/>
</dbReference>
<evidence type="ECO:0000256" key="3">
    <source>
        <dbReference type="ARBA" id="ARBA00011738"/>
    </source>
</evidence>
<evidence type="ECO:0000256" key="2">
    <source>
        <dbReference type="ARBA" id="ARBA00008226"/>
    </source>
</evidence>
<dbReference type="AlphaFoldDB" id="A0A075AMT0"/>
<accession>A0A075AMT0</accession>
<dbReference type="FunFam" id="3.30.40.230:FF:000001">
    <property type="entry name" value="Glycine--tRNA ligase"/>
    <property type="match status" value="1"/>
</dbReference>
<dbReference type="HOGENOM" id="CLU_015515_1_0_1"/>
<dbReference type="GO" id="GO:0070150">
    <property type="term" value="P:mitochondrial glycyl-tRNA aminoacylation"/>
    <property type="evidence" value="ECO:0007669"/>
    <property type="project" value="EnsemblFungi"/>
</dbReference>
<evidence type="ECO:0000313" key="14">
    <source>
        <dbReference type="Proteomes" id="UP000030755"/>
    </source>
</evidence>
<keyword evidence="6 13" id="KW-0436">Ligase</keyword>
<dbReference type="InterPro" id="IPR045864">
    <property type="entry name" value="aa-tRNA-synth_II/BPL/LPL"/>
</dbReference>
<dbReference type="SUPFAM" id="SSF55681">
    <property type="entry name" value="Class II aaRS and biotin synthetases"/>
    <property type="match status" value="1"/>
</dbReference>
<keyword evidence="10 13" id="KW-0030">Aminoacyl-tRNA synthetase</keyword>
<reference evidence="13 14" key="1">
    <citation type="journal article" date="2013" name="Curr. Biol.">
        <title>Shared signatures of parasitism and phylogenomics unite Cryptomycota and microsporidia.</title>
        <authorList>
            <person name="James T.Y."/>
            <person name="Pelin A."/>
            <person name="Bonen L."/>
            <person name="Ahrendt S."/>
            <person name="Sain D."/>
            <person name="Corradi N."/>
            <person name="Stajich J.E."/>
        </authorList>
    </citation>
    <scope>NUCLEOTIDE SEQUENCE [LARGE SCALE GENOMIC DNA]</scope>
    <source>
        <strain evidence="13 14">CSF55</strain>
    </source>
</reference>
<dbReference type="GO" id="GO:0005524">
    <property type="term" value="F:ATP binding"/>
    <property type="evidence" value="ECO:0007669"/>
    <property type="project" value="UniProtKB-KW"/>
</dbReference>
<dbReference type="PRINTS" id="PR01043">
    <property type="entry name" value="TRNASYNTHGLY"/>
</dbReference>
<dbReference type="SUPFAM" id="SSF52954">
    <property type="entry name" value="Class II aaRS ABD-related"/>
    <property type="match status" value="1"/>
</dbReference>
<evidence type="ECO:0000259" key="12">
    <source>
        <dbReference type="PROSITE" id="PS50862"/>
    </source>
</evidence>
<sequence>MLGFENQFLCHVTNIRTLASVGKIMTTKEELSSEITAVGDRIRNMKLEKASKEALQPHIDQLVTLKKKLDEIIVAESKKEFDRTKLETVLRRRFFYAPAFDIYGGVSGLYDYGPPGCALQANILQLWRSHFILEEQMLEVDTTILTPYDVLHTSGHVDRFTDLMVKDKGNGNLYRADHLLENWLSAQIKDVKTDAKLKEEYSYVMTQVDNYDAKELGDILRKYNVKAPESGNDISEPEPFNLMFKTQIGPAEHDSKGRGFMRPETAQGQFTNFKKLYEYNNERMPFASAQIGKSFRNEISPRAGLLRVREFTMAEIEHYVHPNKKDHPRFREVENVIMSFLPASEQEKGVSSTIDMTIGEAVRSGMVNNETLGYFLARISLFLIKIGIKKERLRFRQHMSNEMAHYASDCWDAEIQSSYGWIECVGCADRSAYDLSNHTKRTGERLVAREKLDTPIQKNVIKPQFNKKEIGVIVDEIENMNECELKELKKSLETNQRAKVAGFEVSSDMVSIVETVETCYVDEYIPSVIEPSFGIGRIMYSLLEHSYYVRENDENRCVLSFPPVVAPVKCLVVPLSGHPSFPPFIYELCQLLRSKDISFQKDDSSSSVGKRYARNDEIGIPFGITVDFQTVKDKTVTLRERDSMSQVRIHMDQVANIVASLANATLSWNKVTETFPAFVEQEIDN</sequence>
<comment type="subcellular location">
    <subcellularLocation>
        <location evidence="1">Cytoplasm</location>
    </subcellularLocation>
</comment>
<dbReference type="InterPro" id="IPR009068">
    <property type="entry name" value="uS15_NS1_RNA-bd_sf"/>
</dbReference>
<protein>
    <recommendedName>
        <fullName evidence="4">glycine--tRNA ligase</fullName>
        <ecNumber evidence="4">6.1.1.14</ecNumber>
    </recommendedName>
    <alternativeName>
        <fullName evidence="11">Diadenosine tetraphosphate synthetase</fullName>
    </alternativeName>
</protein>
<dbReference type="Proteomes" id="UP000030755">
    <property type="component" value="Unassembled WGS sequence"/>
</dbReference>
<evidence type="ECO:0000256" key="8">
    <source>
        <dbReference type="ARBA" id="ARBA00022840"/>
    </source>
</evidence>
<dbReference type="Pfam" id="PF00587">
    <property type="entry name" value="tRNA-synt_2b"/>
    <property type="match status" value="1"/>
</dbReference>
<dbReference type="FunFam" id="3.30.930.10:FF:000158">
    <property type="entry name" value="Glycyl-tRNA synthetase"/>
    <property type="match status" value="1"/>
</dbReference>
<dbReference type="Gene3D" id="3.40.50.800">
    <property type="entry name" value="Anticodon-binding domain"/>
    <property type="match status" value="1"/>
</dbReference>
<feature type="domain" description="Aminoacyl-transfer RNA synthetases class-II family profile" evidence="12">
    <location>
        <begin position="214"/>
        <end position="567"/>
    </location>
</feature>
<gene>
    <name evidence="13" type="ORF">O9G_001483</name>
</gene>
<keyword evidence="14" id="KW-1185">Reference proteome</keyword>
<proteinExistence type="inferred from homology"/>
<evidence type="ECO:0000256" key="5">
    <source>
        <dbReference type="ARBA" id="ARBA00022490"/>
    </source>
</evidence>
<dbReference type="InterPro" id="IPR036621">
    <property type="entry name" value="Anticodon-bd_dom_sf"/>
</dbReference>
<dbReference type="FunFam" id="3.40.50.800:FF:000004">
    <property type="entry name" value="Glycine--tRNA ligase 2"/>
    <property type="match status" value="1"/>
</dbReference>
<dbReference type="CDD" id="cd00858">
    <property type="entry name" value="GlyRS_anticodon"/>
    <property type="match status" value="1"/>
</dbReference>
<name>A0A075AMT0_ROZAC</name>
<dbReference type="Gene3D" id="3.30.930.10">
    <property type="entry name" value="Bira Bifunctional Protein, Domain 2"/>
    <property type="match status" value="2"/>
</dbReference>
<dbReference type="OMA" id="MEMQYFV"/>